<dbReference type="RefSeq" id="WP_053836505.1">
    <property type="nucleotide sequence ID" value="NZ_CXOI01000068.1"/>
</dbReference>
<gene>
    <name evidence="2" type="ORF">XTALMG727_3637</name>
</gene>
<keyword evidence="1" id="KW-0812">Transmembrane</keyword>
<dbReference type="Proteomes" id="UP000046187">
    <property type="component" value="Unassembled WGS sequence"/>
</dbReference>
<accession>A0A0K3A9A3</accession>
<evidence type="ECO:0000313" key="2">
    <source>
        <dbReference type="EMBL" id="CTP92045.1"/>
    </source>
</evidence>
<organism evidence="2 3">
    <name type="scientific">Xanthomonas graminis pv. arrhenatheri LMG 727</name>
    <dbReference type="NCBI Taxonomy" id="1195923"/>
    <lineage>
        <taxon>Bacteria</taxon>
        <taxon>Pseudomonadati</taxon>
        <taxon>Pseudomonadota</taxon>
        <taxon>Gammaproteobacteria</taxon>
        <taxon>Lysobacterales</taxon>
        <taxon>Lysobacteraceae</taxon>
        <taxon>Xanthomonas</taxon>
        <taxon>Xanthomonas translucens group</taxon>
        <taxon>Xanthomonas graminis</taxon>
    </lineage>
</organism>
<keyword evidence="1" id="KW-1133">Transmembrane helix</keyword>
<reference evidence="3" key="1">
    <citation type="submission" date="2015-07" db="EMBL/GenBank/DDBJ databases">
        <authorList>
            <person name="Wibberg D."/>
        </authorList>
    </citation>
    <scope>NUCLEOTIDE SEQUENCE [LARGE SCALE GENOMIC DNA]</scope>
</reference>
<evidence type="ECO:0000313" key="3">
    <source>
        <dbReference type="Proteomes" id="UP000046187"/>
    </source>
</evidence>
<name>A0A0K3A9A3_9XANT</name>
<proteinExistence type="predicted"/>
<keyword evidence="3" id="KW-1185">Reference proteome</keyword>
<dbReference type="AlphaFoldDB" id="A0A0K3A9A3"/>
<protein>
    <submittedName>
        <fullName evidence="2">Putative membrane protein</fullName>
    </submittedName>
</protein>
<evidence type="ECO:0000256" key="1">
    <source>
        <dbReference type="SAM" id="Phobius"/>
    </source>
</evidence>
<feature type="transmembrane region" description="Helical" evidence="1">
    <location>
        <begin position="55"/>
        <end position="75"/>
    </location>
</feature>
<keyword evidence="1" id="KW-0472">Membrane</keyword>
<sequence>MAGGVACISVLFYPGQVLPALKEAAQAGLLAPLGLLFVAFSRRPSPVLPPPSRRTVVLAGAIVVLGFWLTLGRGYSAA</sequence>
<dbReference type="EMBL" id="CXOI01000068">
    <property type="protein sequence ID" value="CTP92045.1"/>
    <property type="molecule type" value="Genomic_DNA"/>
</dbReference>